<protein>
    <recommendedName>
        <fullName evidence="5">DNA 3'-5' helicase</fullName>
        <ecNumber evidence="5">5.6.2.4</ecNumber>
    </recommendedName>
</protein>
<dbReference type="InterPro" id="IPR011545">
    <property type="entry name" value="DEAD/DEAH_box_helicase_dom"/>
</dbReference>
<accession>A0A8H8CEM8</accession>
<dbReference type="GO" id="GO:0005524">
    <property type="term" value="F:ATP binding"/>
    <property type="evidence" value="ECO:0007669"/>
    <property type="project" value="UniProtKB-KW"/>
</dbReference>
<evidence type="ECO:0000256" key="6">
    <source>
        <dbReference type="SAM" id="MobiDB-lite"/>
    </source>
</evidence>
<dbReference type="GO" id="GO:0043138">
    <property type="term" value="F:3'-5' DNA helicase activity"/>
    <property type="evidence" value="ECO:0007669"/>
    <property type="project" value="UniProtKB-EC"/>
</dbReference>
<sequence length="614" mass="69170">MSPPESRVKIYKEEDFNISLLAQRALEVLDRRPFQWQLDAAKTVLCGHDLILDVGTGCGKTICFILPLLLDETTVSVTVSPLSALMIEQANGSPIPTIAVCQETAIRVGKVQMYLDIVNLKFRHVIVSPEIIVSQEFHREVFMKVSFTDALRAVNIDEAHCITVWGGTFRPEYQQLGILRGRLPRNVPIVVASATFPDHILDNVKSTLSLTKEVRTIAVTNERPNVALSVRVMKHSDESKADLRFLIPENATCPDDILVSVRELESLLGKGKVRILFTTTALGMGCDYRNISRVIVWGLSLTFCGFVQEAGRAARDLDTQGEAIMIIPQSVMKENVSNSPAEINSIFELEVAEPETIEHNEVTEDVDEEGIRQEKSTAPAKRLKRFGKETNIHERRALLLYAQTKLCRRIIWNRFFQNSKKPHIDQETMYAVVTTGLKRGKKKKVPDEEAAYIRKKLTEWRDTILFGKVYPGITSLSGSLILSDKTIATISTCGHRLESVCDYTTLCAHVRWNRGHNEETGGPNELGRMLIQQLEVIYEVLDQQNQPIEARKHLQRKQQQPTSTNSLKWKKPKTAHVFSDALPQVPLIWCTVATEFNMNTIYESDESGNMSDSS</sequence>
<dbReference type="EMBL" id="JAFIQS010000017">
    <property type="protein sequence ID" value="KAG5162756.1"/>
    <property type="molecule type" value="Genomic_DNA"/>
</dbReference>
<feature type="compositionally biased region" description="Polar residues" evidence="6">
    <location>
        <begin position="557"/>
        <end position="567"/>
    </location>
</feature>
<dbReference type="GO" id="GO:0000724">
    <property type="term" value="P:double-strand break repair via homologous recombination"/>
    <property type="evidence" value="ECO:0007669"/>
    <property type="project" value="TreeGrafter"/>
</dbReference>
<evidence type="ECO:0000313" key="9">
    <source>
        <dbReference type="EMBL" id="KAG5162756.1"/>
    </source>
</evidence>
<gene>
    <name evidence="9" type="ORF">JR316_012140</name>
</gene>
<dbReference type="InterPro" id="IPR027417">
    <property type="entry name" value="P-loop_NTPase"/>
</dbReference>
<dbReference type="SUPFAM" id="SSF52540">
    <property type="entry name" value="P-loop containing nucleoside triphosphate hydrolases"/>
    <property type="match status" value="1"/>
</dbReference>
<dbReference type="GO" id="GO:0005737">
    <property type="term" value="C:cytoplasm"/>
    <property type="evidence" value="ECO:0007669"/>
    <property type="project" value="TreeGrafter"/>
</dbReference>
<dbReference type="EC" id="5.6.2.4" evidence="5"/>
<comment type="similarity">
    <text evidence="1">Belongs to the helicase family. RecQ subfamily.</text>
</comment>
<feature type="domain" description="Helicase ATP-binding" evidence="7">
    <location>
        <begin position="41"/>
        <end position="214"/>
    </location>
</feature>
<evidence type="ECO:0000259" key="8">
    <source>
        <dbReference type="PROSITE" id="PS51194"/>
    </source>
</evidence>
<keyword evidence="2" id="KW-0547">Nucleotide-binding</keyword>
<evidence type="ECO:0000259" key="7">
    <source>
        <dbReference type="PROSITE" id="PS51192"/>
    </source>
</evidence>
<dbReference type="GO" id="GO:0003676">
    <property type="term" value="F:nucleic acid binding"/>
    <property type="evidence" value="ECO:0007669"/>
    <property type="project" value="InterPro"/>
</dbReference>
<evidence type="ECO:0000256" key="1">
    <source>
        <dbReference type="ARBA" id="ARBA00005446"/>
    </source>
</evidence>
<comment type="caution">
    <text evidence="9">The sequence shown here is derived from an EMBL/GenBank/DDBJ whole genome shotgun (WGS) entry which is preliminary data.</text>
</comment>
<proteinExistence type="inferred from homology"/>
<dbReference type="InterPro" id="IPR014001">
    <property type="entry name" value="Helicase_ATP-bd"/>
</dbReference>
<comment type="catalytic activity">
    <reaction evidence="4">
        <text>Couples ATP hydrolysis with the unwinding of duplex DNA by translocating in the 3'-5' direction.</text>
        <dbReference type="EC" id="5.6.2.4"/>
    </reaction>
</comment>
<dbReference type="Gene3D" id="3.40.50.300">
    <property type="entry name" value="P-loop containing nucleotide triphosphate hydrolases"/>
    <property type="match status" value="2"/>
</dbReference>
<dbReference type="GO" id="GO:0005694">
    <property type="term" value="C:chromosome"/>
    <property type="evidence" value="ECO:0007669"/>
    <property type="project" value="TreeGrafter"/>
</dbReference>
<dbReference type="PANTHER" id="PTHR13710:SF154">
    <property type="entry name" value="RECQ HELICASE, PUTATIVE (AFU_ORTHOLOGUE AFUA_6G14720)-RELATED"/>
    <property type="match status" value="1"/>
</dbReference>
<dbReference type="Pfam" id="PF00271">
    <property type="entry name" value="Helicase_C"/>
    <property type="match status" value="1"/>
</dbReference>
<dbReference type="Pfam" id="PF00270">
    <property type="entry name" value="DEAD"/>
    <property type="match status" value="1"/>
</dbReference>
<dbReference type="PROSITE" id="PS51192">
    <property type="entry name" value="HELICASE_ATP_BIND_1"/>
    <property type="match status" value="1"/>
</dbReference>
<organism evidence="9">
    <name type="scientific">Psilocybe cubensis</name>
    <name type="common">Psychedelic mushroom</name>
    <name type="synonym">Stropharia cubensis</name>
    <dbReference type="NCBI Taxonomy" id="181762"/>
    <lineage>
        <taxon>Eukaryota</taxon>
        <taxon>Fungi</taxon>
        <taxon>Dikarya</taxon>
        <taxon>Basidiomycota</taxon>
        <taxon>Agaricomycotina</taxon>
        <taxon>Agaricomycetes</taxon>
        <taxon>Agaricomycetidae</taxon>
        <taxon>Agaricales</taxon>
        <taxon>Agaricineae</taxon>
        <taxon>Strophariaceae</taxon>
        <taxon>Psilocybe</taxon>
    </lineage>
</organism>
<evidence type="ECO:0000256" key="5">
    <source>
        <dbReference type="ARBA" id="ARBA00034808"/>
    </source>
</evidence>
<dbReference type="GO" id="GO:0009378">
    <property type="term" value="F:four-way junction helicase activity"/>
    <property type="evidence" value="ECO:0007669"/>
    <property type="project" value="TreeGrafter"/>
</dbReference>
<evidence type="ECO:0000256" key="4">
    <source>
        <dbReference type="ARBA" id="ARBA00034617"/>
    </source>
</evidence>
<dbReference type="AlphaFoldDB" id="A0A8H8CEM8"/>
<evidence type="ECO:0000256" key="3">
    <source>
        <dbReference type="ARBA" id="ARBA00022840"/>
    </source>
</evidence>
<reference evidence="9" key="1">
    <citation type="submission" date="2021-02" db="EMBL/GenBank/DDBJ databases">
        <title>Psilocybe cubensis genome.</title>
        <authorList>
            <person name="Mckernan K.J."/>
            <person name="Crawford S."/>
            <person name="Trippe A."/>
            <person name="Kane L.T."/>
            <person name="Mclaughlin S."/>
        </authorList>
    </citation>
    <scope>NUCLEOTIDE SEQUENCE [LARGE SCALE GENOMIC DNA]</scope>
    <source>
        <strain evidence="9">MGC-MH-2018</strain>
    </source>
</reference>
<feature type="region of interest" description="Disordered" evidence="6">
    <location>
        <begin position="551"/>
        <end position="571"/>
    </location>
</feature>
<dbReference type="InterPro" id="IPR001650">
    <property type="entry name" value="Helicase_C-like"/>
</dbReference>
<dbReference type="PROSITE" id="PS51194">
    <property type="entry name" value="HELICASE_CTER"/>
    <property type="match status" value="1"/>
</dbReference>
<keyword evidence="3" id="KW-0067">ATP-binding</keyword>
<feature type="domain" description="Helicase C-terminal" evidence="8">
    <location>
        <begin position="209"/>
        <end position="363"/>
    </location>
</feature>
<dbReference type="PANTHER" id="PTHR13710">
    <property type="entry name" value="DNA HELICASE RECQ FAMILY MEMBER"/>
    <property type="match status" value="1"/>
</dbReference>
<name>A0A8H8CEM8_PSICU</name>
<dbReference type="SMART" id="SM00487">
    <property type="entry name" value="DEXDc"/>
    <property type="match status" value="1"/>
</dbReference>
<evidence type="ECO:0000256" key="2">
    <source>
        <dbReference type="ARBA" id="ARBA00022741"/>
    </source>
</evidence>